<keyword evidence="7 9" id="KW-0378">Hydrolase</keyword>
<dbReference type="GO" id="GO:0097510">
    <property type="term" value="P:base-excision repair, AP site formation via deaminated base removal"/>
    <property type="evidence" value="ECO:0007669"/>
    <property type="project" value="TreeGrafter"/>
</dbReference>
<evidence type="ECO:0000259" key="12">
    <source>
        <dbReference type="SMART" id="SM00986"/>
    </source>
</evidence>
<evidence type="ECO:0000256" key="3">
    <source>
        <dbReference type="ARBA" id="ARBA00008184"/>
    </source>
</evidence>
<dbReference type="OrthoDB" id="9804372at2"/>
<dbReference type="InterPro" id="IPR005122">
    <property type="entry name" value="Uracil-DNA_glycosylase-like"/>
</dbReference>
<dbReference type="PROSITE" id="PS00130">
    <property type="entry name" value="U_DNA_GLYCOSYLASE"/>
    <property type="match status" value="1"/>
</dbReference>
<dbReference type="PANTHER" id="PTHR11264:SF0">
    <property type="entry name" value="URACIL-DNA GLYCOSYLASE"/>
    <property type="match status" value="1"/>
</dbReference>
<dbReference type="NCBIfam" id="NF003592">
    <property type="entry name" value="PRK05254.1-5"/>
    <property type="match status" value="1"/>
</dbReference>
<name>A0A099F6S2_9RHOB</name>
<dbReference type="EMBL" id="FOJO01000011">
    <property type="protein sequence ID" value="SFA53764.1"/>
    <property type="molecule type" value="Genomic_DNA"/>
</dbReference>
<dbReference type="Gene3D" id="3.40.470.10">
    <property type="entry name" value="Uracil-DNA glycosylase-like domain"/>
    <property type="match status" value="1"/>
</dbReference>
<evidence type="ECO:0000313" key="16">
    <source>
        <dbReference type="Proteomes" id="UP000182312"/>
    </source>
</evidence>
<evidence type="ECO:0000313" key="13">
    <source>
        <dbReference type="EMBL" id="KGJ05941.1"/>
    </source>
</evidence>
<reference evidence="14 16" key="3">
    <citation type="submission" date="2016-10" db="EMBL/GenBank/DDBJ databases">
        <authorList>
            <person name="de Groot N.N."/>
        </authorList>
    </citation>
    <scope>NUCLEOTIDE SEQUENCE [LARGE SCALE GENOMIC DNA]</scope>
    <source>
        <strain evidence="14 16">CGMCC 1.6117</strain>
    </source>
</reference>
<keyword evidence="8 9" id="KW-0234">DNA repair</keyword>
<dbReference type="EMBL" id="JRKN01000004">
    <property type="protein sequence ID" value="KGJ05941.1"/>
    <property type="molecule type" value="Genomic_DNA"/>
</dbReference>
<dbReference type="RefSeq" id="WP_036738997.1">
    <property type="nucleotide sequence ID" value="NZ_FOJO01000011.1"/>
</dbReference>
<dbReference type="eggNOG" id="COG0692">
    <property type="taxonomic scope" value="Bacteria"/>
</dbReference>
<dbReference type="GO" id="GO:0004844">
    <property type="term" value="F:uracil DNA N-glycosylase activity"/>
    <property type="evidence" value="ECO:0007669"/>
    <property type="project" value="UniProtKB-UniRule"/>
</dbReference>
<accession>A0A099F6S2</accession>
<dbReference type="HAMAP" id="MF_00148">
    <property type="entry name" value="UDG"/>
    <property type="match status" value="1"/>
</dbReference>
<dbReference type="GO" id="GO:0005737">
    <property type="term" value="C:cytoplasm"/>
    <property type="evidence" value="ECO:0007669"/>
    <property type="project" value="UniProtKB-SubCell"/>
</dbReference>
<dbReference type="InterPro" id="IPR002043">
    <property type="entry name" value="UDG_fam1"/>
</dbReference>
<evidence type="ECO:0000256" key="7">
    <source>
        <dbReference type="ARBA" id="ARBA00022801"/>
    </source>
</evidence>
<evidence type="ECO:0000256" key="9">
    <source>
        <dbReference type="HAMAP-Rule" id="MF_00148"/>
    </source>
</evidence>
<evidence type="ECO:0000256" key="1">
    <source>
        <dbReference type="ARBA" id="ARBA00001400"/>
    </source>
</evidence>
<sequence length="222" mass="24187">MAQGIAIPPAWADLPFFRKDWPGISERLADQDWLPGPARVFAALDLTPPQAARVVILGQDPYPTPGHANGLAFSVTPETALPRSLKNIYAELRDDIGAAPPNGDLSHWARQGVLLLNSSLSVLPGQAGVHAKWGWDRLVRQVVERAQAQRPLAFILWGGHAQKALAGLPRDGDLVIETAHPSPLSARRGFLGSRPFSRVNDWLRERGEMPVDWALSEQAAAE</sequence>
<dbReference type="Pfam" id="PF03167">
    <property type="entry name" value="UDG"/>
    <property type="match status" value="1"/>
</dbReference>
<dbReference type="STRING" id="376733.SAMN04487972_11154"/>
<evidence type="ECO:0000313" key="15">
    <source>
        <dbReference type="Proteomes" id="UP000029846"/>
    </source>
</evidence>
<dbReference type="EC" id="3.2.2.27" evidence="4 9"/>
<evidence type="ECO:0000256" key="4">
    <source>
        <dbReference type="ARBA" id="ARBA00012030"/>
    </source>
</evidence>
<evidence type="ECO:0000256" key="10">
    <source>
        <dbReference type="PROSITE-ProRule" id="PRU10072"/>
    </source>
</evidence>
<dbReference type="SUPFAM" id="SSF52141">
    <property type="entry name" value="Uracil-DNA glycosylase-like"/>
    <property type="match status" value="1"/>
</dbReference>
<evidence type="ECO:0000256" key="2">
    <source>
        <dbReference type="ARBA" id="ARBA00002631"/>
    </source>
</evidence>
<evidence type="ECO:0000256" key="8">
    <source>
        <dbReference type="ARBA" id="ARBA00023204"/>
    </source>
</evidence>
<dbReference type="SMART" id="SM00987">
    <property type="entry name" value="UreE_C"/>
    <property type="match status" value="1"/>
</dbReference>
<feature type="domain" description="Uracil-DNA glycosylase-like" evidence="12">
    <location>
        <begin position="45"/>
        <end position="203"/>
    </location>
</feature>
<dbReference type="NCBIfam" id="NF003588">
    <property type="entry name" value="PRK05254.1-1"/>
    <property type="match status" value="1"/>
</dbReference>
<reference evidence="13 15" key="1">
    <citation type="submission" date="2014-09" db="EMBL/GenBank/DDBJ databases">
        <authorList>
            <person name="McGinnis J.M."/>
            <person name="Wolfgang W.J."/>
        </authorList>
    </citation>
    <scope>NUCLEOTIDE SEQUENCE [LARGE SCALE GENOMIC DNA]</scope>
    <source>
        <strain evidence="13 15">JCM 14014</strain>
    </source>
</reference>
<dbReference type="AlphaFoldDB" id="A0A099F6S2"/>
<proteinExistence type="inferred from homology"/>
<evidence type="ECO:0000256" key="11">
    <source>
        <dbReference type="RuleBase" id="RU003780"/>
    </source>
</evidence>
<dbReference type="Proteomes" id="UP000029846">
    <property type="component" value="Unassembled WGS sequence"/>
</dbReference>
<evidence type="ECO:0000256" key="5">
    <source>
        <dbReference type="ARBA" id="ARBA00018429"/>
    </source>
</evidence>
<gene>
    <name evidence="9" type="primary">ung</name>
    <name evidence="13" type="ORF">IT41_04530</name>
    <name evidence="14" type="ORF">SAMN04487972_11154</name>
</gene>
<keyword evidence="9" id="KW-0963">Cytoplasm</keyword>
<dbReference type="CDD" id="cd10027">
    <property type="entry name" value="UDG-F1-like"/>
    <property type="match status" value="1"/>
</dbReference>
<dbReference type="SMART" id="SM00986">
    <property type="entry name" value="UDG"/>
    <property type="match status" value="1"/>
</dbReference>
<protein>
    <recommendedName>
        <fullName evidence="5 9">Uracil-DNA glycosylase</fullName>
        <shortName evidence="9">UDG</shortName>
        <ecNumber evidence="4 9">3.2.2.27</ecNumber>
    </recommendedName>
</protein>
<feature type="active site" description="Proton acceptor" evidence="9 10">
    <location>
        <position position="60"/>
    </location>
</feature>
<evidence type="ECO:0000313" key="14">
    <source>
        <dbReference type="EMBL" id="SFA53764.1"/>
    </source>
</evidence>
<dbReference type="InterPro" id="IPR018085">
    <property type="entry name" value="Ura-DNA_Glyclase_AS"/>
</dbReference>
<comment type="subcellular location">
    <subcellularLocation>
        <location evidence="9">Cytoplasm</location>
    </subcellularLocation>
</comment>
<comment type="catalytic activity">
    <reaction evidence="1 9 11">
        <text>Hydrolyzes single-stranded DNA or mismatched double-stranded DNA and polynucleotides, releasing free uracil.</text>
        <dbReference type="EC" id="3.2.2.27"/>
    </reaction>
</comment>
<organism evidence="13 15">
    <name type="scientific">Paracoccus halophilus</name>
    <dbReference type="NCBI Taxonomy" id="376733"/>
    <lineage>
        <taxon>Bacteria</taxon>
        <taxon>Pseudomonadati</taxon>
        <taxon>Pseudomonadota</taxon>
        <taxon>Alphaproteobacteria</taxon>
        <taxon>Rhodobacterales</taxon>
        <taxon>Paracoccaceae</taxon>
        <taxon>Paracoccus</taxon>
    </lineage>
</organism>
<keyword evidence="15" id="KW-1185">Reference proteome</keyword>
<evidence type="ECO:0000256" key="6">
    <source>
        <dbReference type="ARBA" id="ARBA00022763"/>
    </source>
</evidence>
<dbReference type="PANTHER" id="PTHR11264">
    <property type="entry name" value="URACIL-DNA GLYCOSYLASE"/>
    <property type="match status" value="1"/>
</dbReference>
<dbReference type="Proteomes" id="UP000182312">
    <property type="component" value="Unassembled WGS sequence"/>
</dbReference>
<dbReference type="NCBIfam" id="TIGR00628">
    <property type="entry name" value="ung"/>
    <property type="match status" value="1"/>
</dbReference>
<dbReference type="InterPro" id="IPR036895">
    <property type="entry name" value="Uracil-DNA_glycosylase-like_sf"/>
</dbReference>
<comment type="function">
    <text evidence="2 9 11">Excises uracil residues from the DNA which can arise as a result of misincorporation of dUMP residues by DNA polymerase or due to deamination of cytosine.</text>
</comment>
<comment type="similarity">
    <text evidence="3 9 11">Belongs to the uracil-DNA glycosylase (UDG) superfamily. UNG family.</text>
</comment>
<keyword evidence="6 9" id="KW-0227">DNA damage</keyword>
<reference evidence="13 15" key="2">
    <citation type="submission" date="2014-10" db="EMBL/GenBank/DDBJ databases">
        <title>Paracoccus sanguinis sp. nov., isolated from clinical specimens of New York State patients.</title>
        <authorList>
            <person name="Mingle L.A."/>
            <person name="Cole J.A."/>
            <person name="Lapierre P."/>
            <person name="Musser K.A."/>
        </authorList>
    </citation>
    <scope>NUCLEOTIDE SEQUENCE [LARGE SCALE GENOMIC DNA]</scope>
    <source>
        <strain evidence="13 15">JCM 14014</strain>
    </source>
</reference>